<dbReference type="PANTHER" id="PTHR43485:SF1">
    <property type="entry name" value="FORMATE HYDROGENLYASE SUBUNIT 5-RELATED"/>
    <property type="match status" value="1"/>
</dbReference>
<feature type="binding site" evidence="2">
    <location>
        <position position="66"/>
    </location>
    <ligand>
        <name>Fe cation</name>
        <dbReference type="ChEBI" id="CHEBI:24875"/>
    </ligand>
</feature>
<comment type="cofactor">
    <cofactor evidence="2">
        <name>Fe cation</name>
        <dbReference type="ChEBI" id="CHEBI:24875"/>
    </cofactor>
</comment>
<keyword evidence="2" id="KW-0408">Iron</keyword>
<evidence type="ECO:0000256" key="2">
    <source>
        <dbReference type="PIRSR" id="PIRSR601501-1"/>
    </source>
</evidence>
<comment type="cofactor">
    <cofactor evidence="2">
        <name>Ni(2+)</name>
        <dbReference type="ChEBI" id="CHEBI:49786"/>
    </cofactor>
</comment>
<dbReference type="EMBL" id="LQMQ01000066">
    <property type="protein sequence ID" value="KUO39341.1"/>
    <property type="molecule type" value="Genomic_DNA"/>
</dbReference>
<feature type="binding site" evidence="2">
    <location>
        <position position="320"/>
    </location>
    <ligand>
        <name>Mg(2+)</name>
        <dbReference type="ChEBI" id="CHEBI:18420"/>
    </ligand>
</feature>
<dbReference type="InterPro" id="IPR001135">
    <property type="entry name" value="NADH_Q_OxRdtase_suD"/>
</dbReference>
<feature type="binding site" evidence="2">
    <location>
        <position position="44"/>
    </location>
    <ligand>
        <name>Mg(2+)</name>
        <dbReference type="ChEBI" id="CHEBI:18420"/>
    </ligand>
</feature>
<proteinExistence type="predicted"/>
<dbReference type="GO" id="GO:0051287">
    <property type="term" value="F:NAD binding"/>
    <property type="evidence" value="ECO:0007669"/>
    <property type="project" value="InterPro"/>
</dbReference>
<protein>
    <recommendedName>
        <fullName evidence="3">NADH-quinone oxidoreductase subunit D domain-containing protein</fullName>
    </recommendedName>
</protein>
<feature type="binding site" evidence="2">
    <location>
        <position position="66"/>
    </location>
    <ligand>
        <name>Ni(2+)</name>
        <dbReference type="ChEBI" id="CHEBI:49786"/>
    </ligand>
</feature>
<dbReference type="InterPro" id="IPR001501">
    <property type="entry name" value="Ni-dep_hyd_lsu"/>
</dbReference>
<organism evidence="4 5">
    <name type="scientific">Hadarchaeum yellowstonense</name>
    <dbReference type="NCBI Taxonomy" id="1776334"/>
    <lineage>
        <taxon>Archaea</taxon>
        <taxon>Methanobacteriati</taxon>
        <taxon>Candidatus Hadarchaeota</taxon>
        <taxon>Candidatus Hadarchaeia</taxon>
        <taxon>Candidatus Hadarchaeales</taxon>
        <taxon>Candidatus Hadarchaeaceae</taxon>
        <taxon>Candidatus Hadarchaeum</taxon>
    </lineage>
</organism>
<keyword evidence="1" id="KW-0560">Oxidoreductase</keyword>
<dbReference type="InterPro" id="IPR018194">
    <property type="entry name" value="Ni-dep_hyd_lsu_Ni_BS"/>
</dbReference>
<dbReference type="SUPFAM" id="SSF56762">
    <property type="entry name" value="HydB/Nqo4-like"/>
    <property type="match status" value="1"/>
</dbReference>
<dbReference type="Proteomes" id="UP000074294">
    <property type="component" value="Unassembled WGS sequence"/>
</dbReference>
<keyword evidence="2" id="KW-0460">Magnesium</keyword>
<dbReference type="PANTHER" id="PTHR43485">
    <property type="entry name" value="HYDROGENASE-4 COMPONENT G"/>
    <property type="match status" value="1"/>
</dbReference>
<dbReference type="GO" id="GO:0008901">
    <property type="term" value="F:ferredoxin hydrogenase activity"/>
    <property type="evidence" value="ECO:0007669"/>
    <property type="project" value="InterPro"/>
</dbReference>
<dbReference type="PROSITE" id="PS00507">
    <property type="entry name" value="NI_HGENASE_L_1"/>
    <property type="match status" value="1"/>
</dbReference>
<keyword evidence="2" id="KW-0479">Metal-binding</keyword>
<dbReference type="STRING" id="1776334.APZ16_06730"/>
<feature type="binding site" evidence="2">
    <location>
        <position position="356"/>
    </location>
    <ligand>
        <name>Fe cation</name>
        <dbReference type="ChEBI" id="CHEBI:24875"/>
    </ligand>
</feature>
<dbReference type="GO" id="GO:0048038">
    <property type="term" value="F:quinone binding"/>
    <property type="evidence" value="ECO:0007669"/>
    <property type="project" value="InterPro"/>
</dbReference>
<dbReference type="Pfam" id="PF00374">
    <property type="entry name" value="NiFeSe_Hases"/>
    <property type="match status" value="1"/>
</dbReference>
<evidence type="ECO:0000259" key="3">
    <source>
        <dbReference type="Pfam" id="PF00346"/>
    </source>
</evidence>
<feature type="domain" description="NADH-quinone oxidoreductase subunit D" evidence="3">
    <location>
        <begin position="284"/>
        <end position="359"/>
    </location>
</feature>
<keyword evidence="2" id="KW-0533">Nickel</keyword>
<feature type="binding site" evidence="2">
    <location>
        <position position="353"/>
    </location>
    <ligand>
        <name>Ni(2+)</name>
        <dbReference type="ChEBI" id="CHEBI:49786"/>
    </ligand>
</feature>
<dbReference type="InterPro" id="IPR029014">
    <property type="entry name" value="NiFe-Hase_large"/>
</dbReference>
<evidence type="ECO:0000256" key="1">
    <source>
        <dbReference type="ARBA" id="ARBA00023002"/>
    </source>
</evidence>
<comment type="caution">
    <text evidence="4">The sequence shown here is derived from an EMBL/GenBank/DDBJ whole genome shotgun (WGS) entry which is preliminary data.</text>
</comment>
<dbReference type="GO" id="GO:0016651">
    <property type="term" value="F:oxidoreductase activity, acting on NAD(P)H"/>
    <property type="evidence" value="ECO:0007669"/>
    <property type="project" value="InterPro"/>
</dbReference>
<evidence type="ECO:0000313" key="4">
    <source>
        <dbReference type="EMBL" id="KUO39341.1"/>
    </source>
</evidence>
<dbReference type="Gene3D" id="1.10.645.10">
    <property type="entry name" value="Cytochrome-c3 Hydrogenase, chain B"/>
    <property type="match status" value="1"/>
</dbReference>
<gene>
    <name evidence="4" type="ORF">APZ16_06730</name>
</gene>
<dbReference type="AlphaFoldDB" id="A0A147JS78"/>
<dbReference type="GO" id="GO:0016151">
    <property type="term" value="F:nickel cation binding"/>
    <property type="evidence" value="ECO:0007669"/>
    <property type="project" value="InterPro"/>
</dbReference>
<feature type="domain" description="NADH-quinone oxidoreductase subunit D" evidence="3">
    <location>
        <begin position="117"/>
        <end position="281"/>
    </location>
</feature>
<name>A0A147JS78_HADYE</name>
<sequence>MTMVVPIGPQHPALKEPEYFRFEVKGEEIVDVDIYFGYAHRGIEETLARRNYKHNIYLSERICGICNICHSTCYCQAVERVAGIEPPERAKYIRSLILELERIHSHMLWLAVAAHEIGFDTLFMLAMRDREHVMDMREIISGGRVHSATNTIGGVRRDVTPEQIPKLMEKLDKLEESVKYYINLFQTDRTIKSRCANVGVLTKEDAIKLCAVGPVARASGVKTDIRVEDPYAAYPNLSFEVITEDDGDVLAKGMVRLREMLESIKMSRQILRELPSGPLRVPVDLKIPPNEAVQRVEAPRGELLYYIRSNGTEMPERVRVRTPTYASAPSLKPMFVGGTVAEIPIVLWSLDVCFACNDRVTLVDAKTGKVSVVTMEELRRWRK</sequence>
<dbReference type="InterPro" id="IPR052197">
    <property type="entry name" value="ComplexI_49kDa-like"/>
</dbReference>
<accession>A0A147JS78</accession>
<evidence type="ECO:0000313" key="5">
    <source>
        <dbReference type="Proteomes" id="UP000074294"/>
    </source>
</evidence>
<feature type="binding site" evidence="2">
    <location>
        <position position="63"/>
    </location>
    <ligand>
        <name>Ni(2+)</name>
        <dbReference type="ChEBI" id="CHEBI:49786"/>
    </ligand>
</feature>
<dbReference type="Pfam" id="PF00346">
    <property type="entry name" value="Complex1_49kDa"/>
    <property type="match status" value="2"/>
</dbReference>
<reference evidence="4 5" key="1">
    <citation type="journal article" date="2016" name="Nat. Microbiol.">
        <title>Genomic inference of the metabolism of cosmopolitan subsurface Archaea, Hadesarchaea.</title>
        <authorList>
            <person name="Baker B.J."/>
            <person name="Saw J.H."/>
            <person name="Lind A.E."/>
            <person name="Lazar C.S."/>
            <person name="Hinrichs K.-U."/>
            <person name="Teske A.P."/>
            <person name="Ettema T.J."/>
        </authorList>
    </citation>
    <scope>NUCLEOTIDE SEQUENCE [LARGE SCALE GENOMIC DNA]</scope>
</reference>